<gene>
    <name evidence="2" type="ORF">KP509_21G015800</name>
</gene>
<dbReference type="Pfam" id="PF15474">
    <property type="entry name" value="MU117"/>
    <property type="match status" value="1"/>
</dbReference>
<sequence length="199" mass="21511">MHVLFWMTAALLVLMAAEGESYSDNCDGSGLCGCCVSQNDCRNAFARYTDGTIYSGYTSRVSGHCTAIFQCDGSYPSVSGAVLKQQFLHIYQNQPCQKCGSQAFNGNCEATLNNCASCRDSGSAPTLPNNCINDPPTSSPPSLPYRSLHLLSSIRLLLLFVPSLVVPLNIIKLVSSSHGPSEHIAMSLSAHRERERRTV</sequence>
<evidence type="ECO:0000313" key="2">
    <source>
        <dbReference type="EMBL" id="KAH7314684.1"/>
    </source>
</evidence>
<proteinExistence type="predicted"/>
<evidence type="ECO:0000313" key="3">
    <source>
        <dbReference type="Proteomes" id="UP000825935"/>
    </source>
</evidence>
<dbReference type="Proteomes" id="UP000825935">
    <property type="component" value="Chromosome 21"/>
</dbReference>
<feature type="signal peptide" evidence="1">
    <location>
        <begin position="1"/>
        <end position="19"/>
    </location>
</feature>
<keyword evidence="1" id="KW-0732">Signal</keyword>
<protein>
    <submittedName>
        <fullName evidence="2">Uncharacterized protein</fullName>
    </submittedName>
</protein>
<organism evidence="2 3">
    <name type="scientific">Ceratopteris richardii</name>
    <name type="common">Triangle waterfern</name>
    <dbReference type="NCBI Taxonomy" id="49495"/>
    <lineage>
        <taxon>Eukaryota</taxon>
        <taxon>Viridiplantae</taxon>
        <taxon>Streptophyta</taxon>
        <taxon>Embryophyta</taxon>
        <taxon>Tracheophyta</taxon>
        <taxon>Polypodiopsida</taxon>
        <taxon>Polypodiidae</taxon>
        <taxon>Polypodiales</taxon>
        <taxon>Pteridineae</taxon>
        <taxon>Pteridaceae</taxon>
        <taxon>Parkerioideae</taxon>
        <taxon>Ceratopteris</taxon>
    </lineage>
</organism>
<name>A0A8T2SAG3_CERRI</name>
<accession>A0A8T2SAG3</accession>
<dbReference type="InterPro" id="IPR029167">
    <property type="entry name" value="Mug117"/>
</dbReference>
<keyword evidence="3" id="KW-1185">Reference proteome</keyword>
<evidence type="ECO:0000256" key="1">
    <source>
        <dbReference type="SAM" id="SignalP"/>
    </source>
</evidence>
<dbReference type="OrthoDB" id="1907490at2759"/>
<comment type="caution">
    <text evidence="2">The sequence shown here is derived from an EMBL/GenBank/DDBJ whole genome shotgun (WGS) entry which is preliminary data.</text>
</comment>
<reference evidence="2" key="1">
    <citation type="submission" date="2021-08" db="EMBL/GenBank/DDBJ databases">
        <title>WGS assembly of Ceratopteris richardii.</title>
        <authorList>
            <person name="Marchant D.B."/>
            <person name="Chen G."/>
            <person name="Jenkins J."/>
            <person name="Shu S."/>
            <person name="Leebens-Mack J."/>
            <person name="Grimwood J."/>
            <person name="Schmutz J."/>
            <person name="Soltis P."/>
            <person name="Soltis D."/>
            <person name="Chen Z.-H."/>
        </authorList>
    </citation>
    <scope>NUCLEOTIDE SEQUENCE</scope>
    <source>
        <strain evidence="2">Whitten #5841</strain>
        <tissue evidence="2">Leaf</tissue>
    </source>
</reference>
<dbReference type="AlphaFoldDB" id="A0A8T2SAG3"/>
<feature type="chain" id="PRO_5035783733" evidence="1">
    <location>
        <begin position="20"/>
        <end position="199"/>
    </location>
</feature>
<dbReference type="EMBL" id="CM035426">
    <property type="protein sequence ID" value="KAH7314684.1"/>
    <property type="molecule type" value="Genomic_DNA"/>
</dbReference>